<dbReference type="AlphaFoldDB" id="A0AA87Y0E7"/>
<keyword evidence="6" id="KW-0012">Acyltransferase</keyword>
<evidence type="ECO:0008006" key="10">
    <source>
        <dbReference type="Google" id="ProtNLM"/>
    </source>
</evidence>
<keyword evidence="4" id="KW-0808">Transferase</keyword>
<evidence type="ECO:0000256" key="2">
    <source>
        <dbReference type="ARBA" id="ARBA00022475"/>
    </source>
</evidence>
<evidence type="ECO:0000256" key="7">
    <source>
        <dbReference type="SAM" id="MobiDB-lite"/>
    </source>
</evidence>
<feature type="compositionally biased region" description="Basic and acidic residues" evidence="7">
    <location>
        <begin position="328"/>
        <end position="345"/>
    </location>
</feature>
<name>A0AA87Y0E7_9BURK</name>
<keyword evidence="2" id="KW-1003">Cell membrane</keyword>
<keyword evidence="3" id="KW-0997">Cell inner membrane</keyword>
<dbReference type="EMBL" id="BMWV01000009">
    <property type="protein sequence ID" value="GGY53500.1"/>
    <property type="molecule type" value="Genomic_DNA"/>
</dbReference>
<evidence type="ECO:0000256" key="5">
    <source>
        <dbReference type="ARBA" id="ARBA00023136"/>
    </source>
</evidence>
<feature type="region of interest" description="Disordered" evidence="7">
    <location>
        <begin position="324"/>
        <end position="345"/>
    </location>
</feature>
<gene>
    <name evidence="8" type="ORF">GCM10007387_39860</name>
</gene>
<dbReference type="GO" id="GO:0009247">
    <property type="term" value="P:glycolipid biosynthetic process"/>
    <property type="evidence" value="ECO:0007669"/>
    <property type="project" value="UniProtKB-ARBA"/>
</dbReference>
<protein>
    <recommendedName>
        <fullName evidence="10">Acyltransferase</fullName>
    </recommendedName>
</protein>
<dbReference type="GO" id="GO:0016746">
    <property type="term" value="F:acyltransferase activity"/>
    <property type="evidence" value="ECO:0007669"/>
    <property type="project" value="UniProtKB-KW"/>
</dbReference>
<accession>A0AA87Y0E7</accession>
<comment type="caution">
    <text evidence="8">The sequence shown here is derived from an EMBL/GenBank/DDBJ whole genome shotgun (WGS) entry which is preliminary data.</text>
</comment>
<dbReference type="InterPro" id="IPR014548">
    <property type="entry name" value="Ac_Trasf"/>
</dbReference>
<dbReference type="InterPro" id="IPR004960">
    <property type="entry name" value="LipA_acyltrans"/>
</dbReference>
<dbReference type="Pfam" id="PF03279">
    <property type="entry name" value="Lip_A_acyltrans"/>
    <property type="match status" value="1"/>
</dbReference>
<sequence>MSSARTTAKAAAKTTAADDSRRHWASIDEVSFVAGMRFLFWICRMFGRWPFRVALYPVLAWYLLTQGRARRASRDYLRRVRAHTGKPVAGVLAHFACFGENLLDKLLLWGGLYRLDGVQFHGADVIEEAIARRTGGVLVCSHLGNVELTRLLSRQRDDIKSTVLVHTKHAQAFNRLMGKLNPESQTNLLQVTEMTPATAMMLSERIGRGEFVVIAGDRVPVTGNEHVATADFMGEPAPFPVGPYLLAGILQCPVYLLFTVRVNGVTEVHIERFRDGVRLPRKGRTEALAAMAQGYAARLEHHAARAPLQWFNFYDFWHLPDAGPGQHDTQKRTQEELQENHDATR</sequence>
<evidence type="ECO:0000313" key="9">
    <source>
        <dbReference type="Proteomes" id="UP000628442"/>
    </source>
</evidence>
<evidence type="ECO:0000256" key="1">
    <source>
        <dbReference type="ARBA" id="ARBA00004533"/>
    </source>
</evidence>
<evidence type="ECO:0000313" key="8">
    <source>
        <dbReference type="EMBL" id="GGY53500.1"/>
    </source>
</evidence>
<keyword evidence="5" id="KW-0472">Membrane</keyword>
<dbReference type="Proteomes" id="UP000628442">
    <property type="component" value="Unassembled WGS sequence"/>
</dbReference>
<dbReference type="PANTHER" id="PTHR30606">
    <property type="entry name" value="LIPID A BIOSYNTHESIS LAUROYL ACYLTRANSFERASE"/>
    <property type="match status" value="1"/>
</dbReference>
<evidence type="ECO:0000256" key="6">
    <source>
        <dbReference type="ARBA" id="ARBA00023315"/>
    </source>
</evidence>
<reference evidence="8" key="2">
    <citation type="submission" date="2022-12" db="EMBL/GenBank/DDBJ databases">
        <authorList>
            <person name="Sun Q."/>
            <person name="Kim S."/>
        </authorList>
    </citation>
    <scope>NUCLEOTIDE SEQUENCE</scope>
    <source>
        <strain evidence="8">KCTC 12343</strain>
    </source>
</reference>
<organism evidence="8 9">
    <name type="scientific">Pseudoduganella albidiflava</name>
    <dbReference type="NCBI Taxonomy" id="321983"/>
    <lineage>
        <taxon>Bacteria</taxon>
        <taxon>Pseudomonadati</taxon>
        <taxon>Pseudomonadota</taxon>
        <taxon>Betaproteobacteria</taxon>
        <taxon>Burkholderiales</taxon>
        <taxon>Oxalobacteraceae</taxon>
        <taxon>Telluria group</taxon>
        <taxon>Pseudoduganella</taxon>
    </lineage>
</organism>
<dbReference type="PANTHER" id="PTHR30606:SF9">
    <property type="entry name" value="LIPID A BIOSYNTHESIS LAUROYLTRANSFERASE"/>
    <property type="match status" value="1"/>
</dbReference>
<dbReference type="GO" id="GO:0005886">
    <property type="term" value="C:plasma membrane"/>
    <property type="evidence" value="ECO:0007669"/>
    <property type="project" value="UniProtKB-SubCell"/>
</dbReference>
<evidence type="ECO:0000256" key="3">
    <source>
        <dbReference type="ARBA" id="ARBA00022519"/>
    </source>
</evidence>
<reference evidence="8" key="1">
    <citation type="journal article" date="2014" name="Int. J. Syst. Evol. Microbiol.">
        <title>Complete genome sequence of Corynebacterium casei LMG S-19264T (=DSM 44701T), isolated from a smear-ripened cheese.</title>
        <authorList>
            <consortium name="US DOE Joint Genome Institute (JGI-PGF)"/>
            <person name="Walter F."/>
            <person name="Albersmeier A."/>
            <person name="Kalinowski J."/>
            <person name="Ruckert C."/>
        </authorList>
    </citation>
    <scope>NUCLEOTIDE SEQUENCE</scope>
    <source>
        <strain evidence="8">KCTC 12343</strain>
    </source>
</reference>
<proteinExistence type="predicted"/>
<comment type="subcellular location">
    <subcellularLocation>
        <location evidence="1">Cell inner membrane</location>
    </subcellularLocation>
</comment>
<dbReference type="PIRSF" id="PIRSF028561">
    <property type="entry name" value="Ac_Trasf"/>
    <property type="match status" value="1"/>
</dbReference>
<evidence type="ECO:0000256" key="4">
    <source>
        <dbReference type="ARBA" id="ARBA00022679"/>
    </source>
</evidence>
<dbReference type="CDD" id="cd07984">
    <property type="entry name" value="LPLAT_LABLAT-like"/>
    <property type="match status" value="1"/>
</dbReference>